<comment type="caution">
    <text evidence="2">The sequence shown here is derived from an EMBL/GenBank/DDBJ whole genome shotgun (WGS) entry which is preliminary data.</text>
</comment>
<gene>
    <name evidence="2" type="ORF">EG240_11835</name>
</gene>
<protein>
    <submittedName>
        <fullName evidence="2">DUF3157 family protein</fullName>
    </submittedName>
</protein>
<evidence type="ECO:0000313" key="3">
    <source>
        <dbReference type="Proteomes" id="UP000275719"/>
    </source>
</evidence>
<dbReference type="RefSeq" id="WP_125019603.1">
    <property type="nucleotide sequence ID" value="NZ_RQVQ01000029.1"/>
</dbReference>
<reference evidence="2 3" key="1">
    <citation type="submission" date="2018-11" db="EMBL/GenBank/DDBJ databases">
        <title>Flavobacterium sp. nov., YIM 102701-2 draft genome.</title>
        <authorList>
            <person name="Li G."/>
            <person name="Jiang Y."/>
        </authorList>
    </citation>
    <scope>NUCLEOTIDE SEQUENCE [LARGE SCALE GENOMIC DNA]</scope>
    <source>
        <strain evidence="2 3">YIM 102701-2</strain>
    </source>
</reference>
<keyword evidence="3" id="KW-1185">Reference proteome</keyword>
<dbReference type="Proteomes" id="UP000275719">
    <property type="component" value="Unassembled WGS sequence"/>
</dbReference>
<dbReference type="EMBL" id="RQVQ01000029">
    <property type="protein sequence ID" value="RRJ89322.1"/>
    <property type="molecule type" value="Genomic_DNA"/>
</dbReference>
<proteinExistence type="predicted"/>
<evidence type="ECO:0000313" key="2">
    <source>
        <dbReference type="EMBL" id="RRJ89322.1"/>
    </source>
</evidence>
<dbReference type="OrthoDB" id="1444001at2"/>
<organism evidence="2 3">
    <name type="scientific">Paenimyroides tangerinum</name>
    <dbReference type="NCBI Taxonomy" id="2488728"/>
    <lineage>
        <taxon>Bacteria</taxon>
        <taxon>Pseudomonadati</taxon>
        <taxon>Bacteroidota</taxon>
        <taxon>Flavobacteriia</taxon>
        <taxon>Flavobacteriales</taxon>
        <taxon>Flavobacteriaceae</taxon>
        <taxon>Paenimyroides</taxon>
    </lineage>
</organism>
<accession>A0A3P3W2K2</accession>
<evidence type="ECO:0000256" key="1">
    <source>
        <dbReference type="SAM" id="SignalP"/>
    </source>
</evidence>
<sequence>MKKLIILGLILAPTFTFAQNKIATTEDGKKVILKSDKTWEYDTKTTTSENECVIDANYIEPKSEKGINSWLKKFDATTDDLKKHVAVENDCKVDQVKLLNISEQKGNGMYSLCVKGKKMKYRRTGSVFTRLNEDIL</sequence>
<name>A0A3P3W2K2_9FLAO</name>
<feature type="chain" id="PRO_5017971638" evidence="1">
    <location>
        <begin position="19"/>
        <end position="136"/>
    </location>
</feature>
<feature type="signal peptide" evidence="1">
    <location>
        <begin position="1"/>
        <end position="18"/>
    </location>
</feature>
<dbReference type="AlphaFoldDB" id="A0A3P3W2K2"/>
<keyword evidence="1" id="KW-0732">Signal</keyword>